<protein>
    <submittedName>
        <fullName evidence="8">Zinc uptake regulation protein</fullName>
    </submittedName>
</protein>
<dbReference type="PANTHER" id="PTHR33202:SF6">
    <property type="entry name" value="ZINC UPTAKE REGULATION PROTEIN"/>
    <property type="match status" value="1"/>
</dbReference>
<reference evidence="8 9" key="1">
    <citation type="submission" date="2018-06" db="EMBL/GenBank/DDBJ databases">
        <authorList>
            <consortium name="Pathogen Informatics"/>
            <person name="Doyle S."/>
        </authorList>
    </citation>
    <scope>NUCLEOTIDE SEQUENCE [LARGE SCALE GENOMIC DNA]</scope>
    <source>
        <strain evidence="8 9">NCTC13337</strain>
    </source>
</reference>
<dbReference type="GO" id="GO:0008270">
    <property type="term" value="F:zinc ion binding"/>
    <property type="evidence" value="ECO:0007669"/>
    <property type="project" value="TreeGrafter"/>
</dbReference>
<gene>
    <name evidence="8" type="primary">zur</name>
    <name evidence="8" type="ORF">NCTC13337_01588</name>
</gene>
<dbReference type="Gene3D" id="1.10.10.10">
    <property type="entry name" value="Winged helix-like DNA-binding domain superfamily/Winged helix DNA-binding domain"/>
    <property type="match status" value="1"/>
</dbReference>
<dbReference type="RefSeq" id="WP_072576635.1">
    <property type="nucleotide sequence ID" value="NZ_LWHB01000087.1"/>
</dbReference>
<dbReference type="GO" id="GO:1900376">
    <property type="term" value="P:regulation of secondary metabolite biosynthetic process"/>
    <property type="evidence" value="ECO:0007669"/>
    <property type="project" value="TreeGrafter"/>
</dbReference>
<evidence type="ECO:0000313" key="8">
    <source>
        <dbReference type="EMBL" id="SUO95796.1"/>
    </source>
</evidence>
<evidence type="ECO:0000256" key="1">
    <source>
        <dbReference type="ARBA" id="ARBA00007957"/>
    </source>
</evidence>
<proteinExistence type="inferred from homology"/>
<dbReference type="SUPFAM" id="SSF46785">
    <property type="entry name" value="Winged helix' DNA-binding domain"/>
    <property type="match status" value="1"/>
</dbReference>
<keyword evidence="2" id="KW-0678">Repressor</keyword>
<accession>A0A380MUS4</accession>
<dbReference type="EMBL" id="UHIC01000001">
    <property type="protein sequence ID" value="SUO95796.1"/>
    <property type="molecule type" value="Genomic_DNA"/>
</dbReference>
<dbReference type="InterPro" id="IPR036388">
    <property type="entry name" value="WH-like_DNA-bd_sf"/>
</dbReference>
<keyword evidence="3 7" id="KW-0862">Zinc</keyword>
<comment type="cofactor">
    <cofactor evidence="7">
        <name>Zn(2+)</name>
        <dbReference type="ChEBI" id="CHEBI:29105"/>
    </cofactor>
    <text evidence="7">Binds 1 zinc ion per subunit.</text>
</comment>
<feature type="binding site" evidence="7">
    <location>
        <position position="107"/>
    </location>
    <ligand>
        <name>Zn(2+)</name>
        <dbReference type="ChEBI" id="CHEBI:29105"/>
    </ligand>
</feature>
<evidence type="ECO:0000256" key="7">
    <source>
        <dbReference type="PIRSR" id="PIRSR602481-1"/>
    </source>
</evidence>
<dbReference type="PANTHER" id="PTHR33202">
    <property type="entry name" value="ZINC UPTAKE REGULATION PROTEIN"/>
    <property type="match status" value="1"/>
</dbReference>
<evidence type="ECO:0000256" key="4">
    <source>
        <dbReference type="ARBA" id="ARBA00023015"/>
    </source>
</evidence>
<evidence type="ECO:0000313" key="9">
    <source>
        <dbReference type="Proteomes" id="UP000254601"/>
    </source>
</evidence>
<dbReference type="InterPro" id="IPR002481">
    <property type="entry name" value="FUR"/>
</dbReference>
<dbReference type="GO" id="GO:0003700">
    <property type="term" value="F:DNA-binding transcription factor activity"/>
    <property type="evidence" value="ECO:0007669"/>
    <property type="project" value="InterPro"/>
</dbReference>
<dbReference type="Pfam" id="PF01475">
    <property type="entry name" value="FUR"/>
    <property type="match status" value="1"/>
</dbReference>
<dbReference type="Gene3D" id="3.30.1490.190">
    <property type="match status" value="1"/>
</dbReference>
<evidence type="ECO:0000256" key="5">
    <source>
        <dbReference type="ARBA" id="ARBA00023125"/>
    </source>
</evidence>
<organism evidence="8 9">
    <name type="scientific">Suttonella ornithocola</name>
    <dbReference type="NCBI Taxonomy" id="279832"/>
    <lineage>
        <taxon>Bacteria</taxon>
        <taxon>Pseudomonadati</taxon>
        <taxon>Pseudomonadota</taxon>
        <taxon>Gammaproteobacteria</taxon>
        <taxon>Cardiobacteriales</taxon>
        <taxon>Cardiobacteriaceae</taxon>
        <taxon>Suttonella</taxon>
    </lineage>
</organism>
<dbReference type="GO" id="GO:0005829">
    <property type="term" value="C:cytosol"/>
    <property type="evidence" value="ECO:0007669"/>
    <property type="project" value="TreeGrafter"/>
</dbReference>
<keyword evidence="9" id="KW-1185">Reference proteome</keyword>
<comment type="similarity">
    <text evidence="1">Belongs to the Fur family.</text>
</comment>
<keyword evidence="7" id="KW-0479">Metal-binding</keyword>
<keyword evidence="5" id="KW-0238">DNA-binding</keyword>
<sequence>MKEIKEQTQLLAAVKKHCQMRGARLTSIREQVLRLVLAYPDVVKAYDVLTDLQKQRGTPVAPPTVYRALEFWVEMGVLHRAESLNGFVLCKEFAHEHVSVITNCRECGRTEELPADKPVAELLDFCSDKGFLLSSDPIVLAGLCADCQEDTHEH</sequence>
<feature type="binding site" evidence="7">
    <location>
        <position position="147"/>
    </location>
    <ligand>
        <name>Zn(2+)</name>
        <dbReference type="ChEBI" id="CHEBI:29105"/>
    </ligand>
</feature>
<evidence type="ECO:0000256" key="6">
    <source>
        <dbReference type="ARBA" id="ARBA00023163"/>
    </source>
</evidence>
<dbReference type="GO" id="GO:0000976">
    <property type="term" value="F:transcription cis-regulatory region binding"/>
    <property type="evidence" value="ECO:0007669"/>
    <property type="project" value="TreeGrafter"/>
</dbReference>
<dbReference type="AlphaFoldDB" id="A0A380MUS4"/>
<dbReference type="OrthoDB" id="9801127at2"/>
<feature type="binding site" evidence="7">
    <location>
        <position position="144"/>
    </location>
    <ligand>
        <name>Zn(2+)</name>
        <dbReference type="ChEBI" id="CHEBI:29105"/>
    </ligand>
</feature>
<name>A0A380MUS4_9GAMM</name>
<dbReference type="InterPro" id="IPR036390">
    <property type="entry name" value="WH_DNA-bd_sf"/>
</dbReference>
<evidence type="ECO:0000256" key="2">
    <source>
        <dbReference type="ARBA" id="ARBA00022491"/>
    </source>
</evidence>
<dbReference type="Proteomes" id="UP000254601">
    <property type="component" value="Unassembled WGS sequence"/>
</dbReference>
<keyword evidence="4" id="KW-0805">Transcription regulation</keyword>
<feature type="binding site" evidence="7">
    <location>
        <position position="104"/>
    </location>
    <ligand>
        <name>Zn(2+)</name>
        <dbReference type="ChEBI" id="CHEBI:29105"/>
    </ligand>
</feature>
<evidence type="ECO:0000256" key="3">
    <source>
        <dbReference type="ARBA" id="ARBA00022833"/>
    </source>
</evidence>
<dbReference type="GO" id="GO:0045892">
    <property type="term" value="P:negative regulation of DNA-templated transcription"/>
    <property type="evidence" value="ECO:0007669"/>
    <property type="project" value="TreeGrafter"/>
</dbReference>
<keyword evidence="6" id="KW-0804">Transcription</keyword>
<dbReference type="InterPro" id="IPR043135">
    <property type="entry name" value="Fur_C"/>
</dbReference>